<evidence type="ECO:0000313" key="1">
    <source>
        <dbReference type="EMBL" id="ESK93270.1"/>
    </source>
</evidence>
<gene>
    <name evidence="1" type="ORF">Moror_14568</name>
</gene>
<evidence type="ECO:0000313" key="2">
    <source>
        <dbReference type="Proteomes" id="UP000017559"/>
    </source>
</evidence>
<accession>V2XLA8</accession>
<sequence length="221" mass="25691">MLKILLQYPTTSNKHRLPFSLPFRETVFLYRNNLLVIIYYRDPFLCCREFSHYLHNTPPVTTLHDEEVFSIPGIKHMPLRYRGYHTSADKPTSITREPFTPATFFSYIEHFFVDNNNCLCDRYTRLPIMTKKPFIIFRDTFKDLQAEGLLDNVISTSECIALVEHKMGFSFIDEVVFTYHLLYGDELPLPHEFGLLGFDSWPAKQAMVRSAPLLRGGLGVG</sequence>
<name>V2XLA8_MONRO</name>
<keyword evidence="2" id="KW-1185">Reference proteome</keyword>
<dbReference type="OrthoDB" id="10318787at2759"/>
<dbReference type="Proteomes" id="UP000017559">
    <property type="component" value="Unassembled WGS sequence"/>
</dbReference>
<dbReference type="AlphaFoldDB" id="V2XLA8"/>
<protein>
    <submittedName>
        <fullName evidence="1">Uncharacterized protein</fullName>
    </submittedName>
</protein>
<reference evidence="1 2" key="1">
    <citation type="journal article" date="2014" name="BMC Genomics">
        <title>Genome and secretome analysis of the hemibiotrophic fungal pathogen, Moniliophthora roreri, which causes frosty pod rot disease of cacao: mechanisms of the biotrophic and necrotrophic phases.</title>
        <authorList>
            <person name="Meinhardt L.W."/>
            <person name="Costa G.G.L."/>
            <person name="Thomazella D.P.T."/>
            <person name="Teixeira P.J.P.L."/>
            <person name="Carazzolle M.F."/>
            <person name="Schuster S.C."/>
            <person name="Carlson J.E."/>
            <person name="Guiltinan M.J."/>
            <person name="Mieczkowski P."/>
            <person name="Farmer A."/>
            <person name="Ramaraj T."/>
            <person name="Crozier J."/>
            <person name="Davis R.E."/>
            <person name="Shao J."/>
            <person name="Melnick R.L."/>
            <person name="Pereira G.A.G."/>
            <person name="Bailey B.A."/>
        </authorList>
    </citation>
    <scope>NUCLEOTIDE SEQUENCE [LARGE SCALE GENOMIC DNA]</scope>
    <source>
        <strain evidence="1 2">MCA 2997</strain>
    </source>
</reference>
<comment type="caution">
    <text evidence="1">The sequence shown here is derived from an EMBL/GenBank/DDBJ whole genome shotgun (WGS) entry which is preliminary data.</text>
</comment>
<proteinExistence type="predicted"/>
<dbReference type="HOGENOM" id="CLU_1250959_0_0_1"/>
<dbReference type="EMBL" id="AWSO01000212">
    <property type="protein sequence ID" value="ESK93270.1"/>
    <property type="molecule type" value="Genomic_DNA"/>
</dbReference>
<organism evidence="1 2">
    <name type="scientific">Moniliophthora roreri (strain MCA 2997)</name>
    <name type="common">Cocoa frosty pod rot fungus</name>
    <name type="synonym">Crinipellis roreri</name>
    <dbReference type="NCBI Taxonomy" id="1381753"/>
    <lineage>
        <taxon>Eukaryota</taxon>
        <taxon>Fungi</taxon>
        <taxon>Dikarya</taxon>
        <taxon>Basidiomycota</taxon>
        <taxon>Agaricomycotina</taxon>
        <taxon>Agaricomycetes</taxon>
        <taxon>Agaricomycetidae</taxon>
        <taxon>Agaricales</taxon>
        <taxon>Marasmiineae</taxon>
        <taxon>Marasmiaceae</taxon>
        <taxon>Moniliophthora</taxon>
    </lineage>
</organism>
<dbReference type="KEGG" id="mrr:Moror_14568"/>